<sequence length="579" mass="66693">MMNKKSTKRKPLTQEQIDKRTKTVFKRKIRNIFTGMGFTYVPTNDHEMVIGLRKVEIDALFIFENIWLLCEDTIKSANIKEHIRTKNEAFGEIKKNLSSFQDKLIELFPDKAEQLNRYDVGRIKVYGLYVSKEEVSLSEDEDKLFSNLIFIQPKTLNYFQWISQCIKLSARNEIFRFLNIKNSDIGNISSSNADTKITAPIIYPRSFTGLKNGVRIVSFMMSAEDLLNTCYVLRKDNWSESIWLYQRLIEKGKIKNIRNFLASKGSAFYNNIIVALPDTVAFCDEAHQYKTIDEIGELEGNCQLVLPKEMNSICVIDGQHRIFAHYESGIPSKQEITIAELRKQLHLLVTGLIFPKDMPPEERARIQSEIFLDINSNAKLVPQNVLLQIKRINNPIADESIAQFVVEHLNKQGVFQNLLQLSTLDDGKIKTASIVKFALRYLVTATPAEDKESLFNYWDGDKDALLSMDGNAIEEYVKFCASTLRNYFGAIKKNLRKQWDDTDSKLLSVISINGFIIALTRQLSINGVNDFDFYDRIFNGWTIDFSKNGFKYTSSQYRKFSTQILREAFQISDEIIATI</sequence>
<comment type="caution">
    <text evidence="1">The sequence shown here is derived from an EMBL/GenBank/DDBJ whole genome shotgun (WGS) entry which is preliminary data.</text>
</comment>
<organism evidence="1 2">
    <name type="scientific">Solobacterium moorei</name>
    <dbReference type="NCBI Taxonomy" id="102148"/>
    <lineage>
        <taxon>Bacteria</taxon>
        <taxon>Bacillati</taxon>
        <taxon>Bacillota</taxon>
        <taxon>Erysipelotrichia</taxon>
        <taxon>Erysipelotrichales</taxon>
        <taxon>Erysipelotrichaceae</taxon>
        <taxon>Solobacterium</taxon>
    </lineage>
</organism>
<dbReference type="InterPro" id="IPR017601">
    <property type="entry name" value="DGQHR-contain_dom"/>
</dbReference>
<name>A0A412PCZ1_9FIRM</name>
<accession>A0A412PCZ1</accession>
<dbReference type="NCBIfam" id="TIGR03187">
    <property type="entry name" value="DGQHR"/>
    <property type="match status" value="1"/>
</dbReference>
<protein>
    <submittedName>
        <fullName evidence="1">DGQHR domain-containing protein</fullName>
    </submittedName>
</protein>
<dbReference type="AlphaFoldDB" id="A0A412PCZ1"/>
<proteinExistence type="predicted"/>
<evidence type="ECO:0000313" key="1">
    <source>
        <dbReference type="EMBL" id="RGT55051.1"/>
    </source>
</evidence>
<dbReference type="Proteomes" id="UP000284731">
    <property type="component" value="Unassembled WGS sequence"/>
</dbReference>
<evidence type="ECO:0000313" key="2">
    <source>
        <dbReference type="Proteomes" id="UP000284731"/>
    </source>
</evidence>
<reference evidence="1 2" key="1">
    <citation type="submission" date="2018-08" db="EMBL/GenBank/DDBJ databases">
        <title>A genome reference for cultivated species of the human gut microbiota.</title>
        <authorList>
            <person name="Zou Y."/>
            <person name="Xue W."/>
            <person name="Luo G."/>
        </authorList>
    </citation>
    <scope>NUCLEOTIDE SEQUENCE [LARGE SCALE GENOMIC DNA]</scope>
    <source>
        <strain evidence="1 2">AF18-46</strain>
    </source>
</reference>
<dbReference type="RefSeq" id="WP_118765085.1">
    <property type="nucleotide sequence ID" value="NZ_CABJCF010000003.1"/>
</dbReference>
<dbReference type="EMBL" id="QRWX01000003">
    <property type="protein sequence ID" value="RGT55051.1"/>
    <property type="molecule type" value="Genomic_DNA"/>
</dbReference>
<gene>
    <name evidence="1" type="ORF">DWX20_07770</name>
</gene>
<dbReference type="CDD" id="cd16413">
    <property type="entry name" value="DGQHR_domain"/>
    <property type="match status" value="1"/>
</dbReference>